<gene>
    <name evidence="2" type="ORF">LSH36_7g02000</name>
</gene>
<dbReference type="PROSITE" id="PS50878">
    <property type="entry name" value="RT_POL"/>
    <property type="match status" value="1"/>
</dbReference>
<name>A0AAD9NJR4_9ANNE</name>
<keyword evidence="3" id="KW-1185">Reference proteome</keyword>
<sequence>MNETDHHSEASIRRPIPIRNIDISQFAQSLPPIDNLWQSDLINQPEALCEAAIAIIYASAKSSKTRKQPSNQPTPINSTERWNKIMSSGDDKALWTTINWNGSICDKTQNREKPSDSDFCKHFESLLNEPDVNDLSNYYPTTQCYIPILDDPIMPDEVERCINKLKGNKAAGTDGIPPGLIKVLPDEWLILITFIFNQIFSATYPSSWSQLKIFTIFKKGQRSNPQNYRGINIVSAIPKIYDMVLNNRFAMSYGPRIEQAGGQSKRGCEEQILTLCLLIDIARTTKKVLYITFIDYQKAYDRVNRHTLLQYLENLGCGSKFLVALQRSMAATGTIGNESFDTTSGMKQSGSSSVKLFTAYIDPTIDAVNSLGPDDWLEKTHILLLMDDTAIMATSREKMAEKLNSLKMKAEEIGMILHPTKCQYITVNLKIQI</sequence>
<proteinExistence type="predicted"/>
<dbReference type="PANTHER" id="PTHR19446">
    <property type="entry name" value="REVERSE TRANSCRIPTASES"/>
    <property type="match status" value="1"/>
</dbReference>
<dbReference type="EMBL" id="JAODUP010000007">
    <property type="protein sequence ID" value="KAK2169719.1"/>
    <property type="molecule type" value="Genomic_DNA"/>
</dbReference>
<organism evidence="2 3">
    <name type="scientific">Paralvinella palmiformis</name>
    <dbReference type="NCBI Taxonomy" id="53620"/>
    <lineage>
        <taxon>Eukaryota</taxon>
        <taxon>Metazoa</taxon>
        <taxon>Spiralia</taxon>
        <taxon>Lophotrochozoa</taxon>
        <taxon>Annelida</taxon>
        <taxon>Polychaeta</taxon>
        <taxon>Sedentaria</taxon>
        <taxon>Canalipalpata</taxon>
        <taxon>Terebellida</taxon>
        <taxon>Terebelliformia</taxon>
        <taxon>Alvinellidae</taxon>
        <taxon>Paralvinella</taxon>
    </lineage>
</organism>
<accession>A0AAD9NJR4</accession>
<dbReference type="Pfam" id="PF00078">
    <property type="entry name" value="RVT_1"/>
    <property type="match status" value="1"/>
</dbReference>
<reference evidence="2" key="1">
    <citation type="journal article" date="2023" name="Mol. Biol. Evol.">
        <title>Third-Generation Sequencing Reveals the Adaptive Role of the Epigenome in Three Deep-Sea Polychaetes.</title>
        <authorList>
            <person name="Perez M."/>
            <person name="Aroh O."/>
            <person name="Sun Y."/>
            <person name="Lan Y."/>
            <person name="Juniper S.K."/>
            <person name="Young C.R."/>
            <person name="Angers B."/>
            <person name="Qian P.Y."/>
        </authorList>
    </citation>
    <scope>NUCLEOTIDE SEQUENCE</scope>
    <source>
        <strain evidence="2">P08H-3</strain>
    </source>
</reference>
<evidence type="ECO:0000259" key="1">
    <source>
        <dbReference type="PROSITE" id="PS50878"/>
    </source>
</evidence>
<dbReference type="CDD" id="cd01650">
    <property type="entry name" value="RT_nLTR_like"/>
    <property type="match status" value="1"/>
</dbReference>
<protein>
    <recommendedName>
        <fullName evidence="1">Reverse transcriptase domain-containing protein</fullName>
    </recommendedName>
</protein>
<dbReference type="Proteomes" id="UP001208570">
    <property type="component" value="Unassembled WGS sequence"/>
</dbReference>
<evidence type="ECO:0000313" key="3">
    <source>
        <dbReference type="Proteomes" id="UP001208570"/>
    </source>
</evidence>
<comment type="caution">
    <text evidence="2">The sequence shown here is derived from an EMBL/GenBank/DDBJ whole genome shotgun (WGS) entry which is preliminary data.</text>
</comment>
<evidence type="ECO:0000313" key="2">
    <source>
        <dbReference type="EMBL" id="KAK2169719.1"/>
    </source>
</evidence>
<feature type="domain" description="Reverse transcriptase" evidence="1">
    <location>
        <begin position="197"/>
        <end position="433"/>
    </location>
</feature>
<dbReference type="AlphaFoldDB" id="A0AAD9NJR4"/>
<dbReference type="InterPro" id="IPR000477">
    <property type="entry name" value="RT_dom"/>
</dbReference>